<dbReference type="EMBL" id="JACAZI010000003">
    <property type="protein sequence ID" value="KAF7365675.1"/>
    <property type="molecule type" value="Genomic_DNA"/>
</dbReference>
<feature type="compositionally biased region" description="Basic and acidic residues" evidence="1">
    <location>
        <begin position="112"/>
        <end position="121"/>
    </location>
</feature>
<name>A0A8H6YXJ7_9AGAR</name>
<feature type="region of interest" description="Disordered" evidence="1">
    <location>
        <begin position="57"/>
        <end position="121"/>
    </location>
</feature>
<dbReference type="AlphaFoldDB" id="A0A8H6YXJ7"/>
<reference evidence="2" key="1">
    <citation type="submission" date="2020-05" db="EMBL/GenBank/DDBJ databases">
        <title>Mycena genomes resolve the evolution of fungal bioluminescence.</title>
        <authorList>
            <person name="Tsai I.J."/>
        </authorList>
    </citation>
    <scope>NUCLEOTIDE SEQUENCE</scope>
    <source>
        <strain evidence="2">CCC161011</strain>
    </source>
</reference>
<protein>
    <submittedName>
        <fullName evidence="2">CAMK/CAMK-unique protein kinase</fullName>
    </submittedName>
</protein>
<feature type="region of interest" description="Disordered" evidence="1">
    <location>
        <begin position="221"/>
        <end position="260"/>
    </location>
</feature>
<evidence type="ECO:0000256" key="1">
    <source>
        <dbReference type="SAM" id="MobiDB-lite"/>
    </source>
</evidence>
<organism evidence="2 3">
    <name type="scientific">Mycena venus</name>
    <dbReference type="NCBI Taxonomy" id="2733690"/>
    <lineage>
        <taxon>Eukaryota</taxon>
        <taxon>Fungi</taxon>
        <taxon>Dikarya</taxon>
        <taxon>Basidiomycota</taxon>
        <taxon>Agaricomycotina</taxon>
        <taxon>Agaricomycetes</taxon>
        <taxon>Agaricomycetidae</taxon>
        <taxon>Agaricales</taxon>
        <taxon>Marasmiineae</taxon>
        <taxon>Mycenaceae</taxon>
        <taxon>Mycena</taxon>
    </lineage>
</organism>
<keyword evidence="2" id="KW-0418">Kinase</keyword>
<feature type="region of interest" description="Disordered" evidence="1">
    <location>
        <begin position="164"/>
        <end position="205"/>
    </location>
</feature>
<proteinExistence type="predicted"/>
<sequence>MDSFEPRLVLKILGGTYVPPTNVNARTLAVLHGCLAARVQDRWGVERVDEAAWCVGGEDMPNDSVDSDECPDAAEHPHPRHPHGHAHAAKHPPPAPLPLDLDRGRPGAAARRASDRAERSSSRAPVLRVALVCVAHALAFALRPLGVAVRALGVEVCAIARARWRGGGGSSSESHSQSQSRSRSRTGSRSRSRSPGPRTPVDSLPPLLGFAAIGLGFPTGKGPGRGFAAPGSSVEGRRGAGVSEEGEGVGEGGEHAAGSVARRRAWSRAQSEFKRDVSGVWGWMVYRMLQTQKSRPFVSSGFRRTT</sequence>
<keyword evidence="3" id="KW-1185">Reference proteome</keyword>
<accession>A0A8H6YXJ7</accession>
<keyword evidence="2" id="KW-0808">Transferase</keyword>
<dbReference type="GO" id="GO:0016301">
    <property type="term" value="F:kinase activity"/>
    <property type="evidence" value="ECO:0007669"/>
    <property type="project" value="UniProtKB-KW"/>
</dbReference>
<comment type="caution">
    <text evidence="2">The sequence shown here is derived from an EMBL/GenBank/DDBJ whole genome shotgun (WGS) entry which is preliminary data.</text>
</comment>
<feature type="compositionally biased region" description="Basic residues" evidence="1">
    <location>
        <begin position="78"/>
        <end position="90"/>
    </location>
</feature>
<dbReference type="Proteomes" id="UP000620124">
    <property type="component" value="Unassembled WGS sequence"/>
</dbReference>
<feature type="compositionally biased region" description="Basic residues" evidence="1">
    <location>
        <begin position="182"/>
        <end position="192"/>
    </location>
</feature>
<evidence type="ECO:0000313" key="2">
    <source>
        <dbReference type="EMBL" id="KAF7365675.1"/>
    </source>
</evidence>
<evidence type="ECO:0000313" key="3">
    <source>
        <dbReference type="Proteomes" id="UP000620124"/>
    </source>
</evidence>
<gene>
    <name evidence="2" type="ORF">MVEN_00441200</name>
</gene>
<feature type="compositionally biased region" description="Low complexity" evidence="1">
    <location>
        <begin position="171"/>
        <end position="181"/>
    </location>
</feature>